<dbReference type="EMBL" id="HACG01003522">
    <property type="protein sequence ID" value="CEK50387.1"/>
    <property type="molecule type" value="Transcribed_RNA"/>
</dbReference>
<proteinExistence type="predicted"/>
<organism evidence="1">
    <name type="scientific">Arion vulgaris</name>
    <dbReference type="NCBI Taxonomy" id="1028688"/>
    <lineage>
        <taxon>Eukaryota</taxon>
        <taxon>Metazoa</taxon>
        <taxon>Spiralia</taxon>
        <taxon>Lophotrochozoa</taxon>
        <taxon>Mollusca</taxon>
        <taxon>Gastropoda</taxon>
        <taxon>Heterobranchia</taxon>
        <taxon>Euthyneura</taxon>
        <taxon>Panpulmonata</taxon>
        <taxon>Eupulmonata</taxon>
        <taxon>Stylommatophora</taxon>
        <taxon>Helicina</taxon>
        <taxon>Arionoidea</taxon>
        <taxon>Arionidae</taxon>
        <taxon>Arion</taxon>
    </lineage>
</organism>
<name>A0A0B6Y289_9EUPU</name>
<protein>
    <submittedName>
        <fullName evidence="1">Uncharacterized protein</fullName>
    </submittedName>
</protein>
<reference evidence="1" key="1">
    <citation type="submission" date="2014-12" db="EMBL/GenBank/DDBJ databases">
        <title>Insight into the proteome of Arion vulgaris.</title>
        <authorList>
            <person name="Aradska J."/>
            <person name="Bulat T."/>
            <person name="Smidak R."/>
            <person name="Sarate P."/>
            <person name="Gangsoo J."/>
            <person name="Sialana F."/>
            <person name="Bilban M."/>
            <person name="Lubec G."/>
        </authorList>
    </citation>
    <scope>NUCLEOTIDE SEQUENCE</scope>
    <source>
        <tissue evidence="1">Skin</tissue>
    </source>
</reference>
<feature type="non-terminal residue" evidence="1">
    <location>
        <position position="1"/>
    </location>
</feature>
<dbReference type="AlphaFoldDB" id="A0A0B6Y289"/>
<sequence length="64" mass="6942">TTDFLAAKIMSILASFARFVSFEGAPLGCDERSTKCGTFHPDTNGSVFTPGCDLKFNSSWYISP</sequence>
<accession>A0A0B6Y289</accession>
<gene>
    <name evidence="1" type="primary">ORF10615</name>
</gene>
<evidence type="ECO:0000313" key="1">
    <source>
        <dbReference type="EMBL" id="CEK50387.1"/>
    </source>
</evidence>